<feature type="region of interest" description="Disordered" evidence="1">
    <location>
        <begin position="705"/>
        <end position="753"/>
    </location>
</feature>
<evidence type="ECO:0000256" key="1">
    <source>
        <dbReference type="SAM" id="MobiDB-lite"/>
    </source>
</evidence>
<feature type="region of interest" description="Disordered" evidence="1">
    <location>
        <begin position="514"/>
        <end position="639"/>
    </location>
</feature>
<evidence type="ECO:0000313" key="3">
    <source>
        <dbReference type="Proteomes" id="UP000030854"/>
    </source>
</evidence>
<feature type="compositionally biased region" description="Low complexity" evidence="1">
    <location>
        <begin position="520"/>
        <end position="538"/>
    </location>
</feature>
<feature type="compositionally biased region" description="Basic and acidic residues" evidence="1">
    <location>
        <begin position="550"/>
        <end position="566"/>
    </location>
</feature>
<feature type="compositionally biased region" description="Polar residues" evidence="1">
    <location>
        <begin position="445"/>
        <end position="463"/>
    </location>
</feature>
<sequence length="1027" mass="114737">MSLTVLPAYSLRVQLFSSAACGATDKPVRNFRVVTSPENTIREFCQEASRIHEINYGHPLVIKKVQDDQSFDVTQSEILGNLFSTSSIIRVVQASKHPGIRDSIPPTSALRFNPNKAQKRRRYPDTIVSDTENLWKSIKRQKLNVIDPDCPLPSRESDGASPSNHLSHAQIIGALKKSELAKKPNHKNSNCQISETPEPVATGWQNFRALEARSIETQIHSKPDFDEQQNRYRQRTNGGLYLVEPDRTSPKIPSQQVRKVHNKGSSVSSARSSISLGQSYIKDDFVLSSKFSKAPIPLEARDNVELDSAECRLKKRRKKKKCFGEDQRTQVINRSIPGTHKYDKNQLKTVLAPKKFNERLDTKISHEANSPNITQNISRLQDEHISKIKSGDLECSPHAGKAEHHINLKEKSFSSAEISKEVQDVQNKQKKKKKKRKKKKEATLKNESQSNYLVGDTYNGQGKKSNRGLEASEQNFDLPVTISEKIQPIENKLIENHIISNTILNCENIHQKPEVSTEKSNVTTNSNSNSPSAQNQTARILKYSPITLPHLERKQDSPIKTLHDENSSPSKTSNKKRKTSHDHFGHAMPSSDKKLPVNEEENKYMSSTFSEKFLPNTDTLSQPESTSSKPSKTTQFKSRLPNNANISFQKKSFTPILPPPKNIDLFNIPVARDDKKILVTGTNAASATKIIPLKITPIVPNKRYQLPKSNLSKPNLPITTSSLTESKSTELSSKVQGQNQINPEEENKLFGKKDRDTLASTNHNVEILLNKENKQGAYSNSISNNLKEPNITEDDKVVNDESSQGETHSQNSSDRDSRSPVEFHQNFQPKNSHQTSSLSSSTHSEDENSEIDQISSSALDDSDNLEITEAGNTPDNKEKALDDSNITIRPRVSSDNKLDFEHQKFRPSSSHSMFKIQVPNSSPALQRTTLSNHLTSTNMSESSLKESNDNTSNSFISGSAVVPSSLEMKKPQFKFGASLSELHRNGGLINLSQTNHRSNEQNLLAMSLATETLSESESEESDTSLSS</sequence>
<feature type="compositionally biased region" description="Low complexity" evidence="1">
    <location>
        <begin position="831"/>
        <end position="842"/>
    </location>
</feature>
<feature type="compositionally biased region" description="Basic and acidic residues" evidence="1">
    <location>
        <begin position="581"/>
        <end position="603"/>
    </location>
</feature>
<feature type="compositionally biased region" description="Basic residues" evidence="1">
    <location>
        <begin position="428"/>
        <end position="440"/>
    </location>
</feature>
<feature type="compositionally biased region" description="Low complexity" evidence="1">
    <location>
        <begin position="621"/>
        <end position="638"/>
    </location>
</feature>
<organism evidence="2 3">
    <name type="scientific">Uncinula necator</name>
    <name type="common">Grape powdery mildew</name>
    <dbReference type="NCBI Taxonomy" id="52586"/>
    <lineage>
        <taxon>Eukaryota</taxon>
        <taxon>Fungi</taxon>
        <taxon>Dikarya</taxon>
        <taxon>Ascomycota</taxon>
        <taxon>Pezizomycotina</taxon>
        <taxon>Leotiomycetes</taxon>
        <taxon>Erysiphales</taxon>
        <taxon>Erysiphaceae</taxon>
        <taxon>Erysiphe</taxon>
    </lineage>
</organism>
<dbReference type="AlphaFoldDB" id="A0A0B1P593"/>
<name>A0A0B1P593_UNCNE</name>
<proteinExistence type="predicted"/>
<keyword evidence="3" id="KW-1185">Reference proteome</keyword>
<accession>A0A0B1P593</accession>
<dbReference type="STRING" id="52586.A0A0B1P593"/>
<dbReference type="Proteomes" id="UP000030854">
    <property type="component" value="Unassembled WGS sequence"/>
</dbReference>
<feature type="region of interest" description="Disordered" evidence="1">
    <location>
        <begin position="797"/>
        <end position="898"/>
    </location>
</feature>
<evidence type="ECO:0000313" key="2">
    <source>
        <dbReference type="EMBL" id="KHJ32520.1"/>
    </source>
</evidence>
<protein>
    <recommendedName>
        <fullName evidence="4">Nucleolar protein Dnt1-like N-terminal domain-containing protein</fullName>
    </recommendedName>
</protein>
<comment type="caution">
    <text evidence="2">The sequence shown here is derived from an EMBL/GenBank/DDBJ whole genome shotgun (WGS) entry which is preliminary data.</text>
</comment>
<dbReference type="HOGENOM" id="CLU_294955_0_0_1"/>
<dbReference type="EMBL" id="JNVN01002015">
    <property type="protein sequence ID" value="KHJ32520.1"/>
    <property type="molecule type" value="Genomic_DNA"/>
</dbReference>
<feature type="compositionally biased region" description="Polar residues" evidence="1">
    <location>
        <begin position="800"/>
        <end position="812"/>
    </location>
</feature>
<feature type="region of interest" description="Disordered" evidence="1">
    <location>
        <begin position="423"/>
        <end position="469"/>
    </location>
</feature>
<evidence type="ECO:0008006" key="4">
    <source>
        <dbReference type="Google" id="ProtNLM"/>
    </source>
</evidence>
<feature type="region of interest" description="Disordered" evidence="1">
    <location>
        <begin position="241"/>
        <end position="272"/>
    </location>
</feature>
<feature type="compositionally biased region" description="Low complexity" evidence="1">
    <location>
        <begin position="719"/>
        <end position="734"/>
    </location>
</feature>
<gene>
    <name evidence="2" type="ORF">EV44_g0038</name>
</gene>
<feature type="compositionally biased region" description="Polar residues" evidence="1">
    <location>
        <begin position="604"/>
        <end position="620"/>
    </location>
</feature>
<reference evidence="2 3" key="1">
    <citation type="journal article" date="2014" name="BMC Genomics">
        <title>Adaptive genomic structural variation in the grape powdery mildew pathogen, Erysiphe necator.</title>
        <authorList>
            <person name="Jones L."/>
            <person name="Riaz S."/>
            <person name="Morales-Cruz A."/>
            <person name="Amrine K.C."/>
            <person name="McGuire B."/>
            <person name="Gubler W.D."/>
            <person name="Walker M.A."/>
            <person name="Cantu D."/>
        </authorList>
    </citation>
    <scope>NUCLEOTIDE SEQUENCE [LARGE SCALE GENOMIC DNA]</scope>
    <source>
        <strain evidence="3">c</strain>
    </source>
</reference>